<dbReference type="InParanoid" id="A0A1Q3DD05"/>
<reference evidence="2" key="1">
    <citation type="submission" date="2016-04" db="EMBL/GenBank/DDBJ databases">
        <title>Cephalotus genome sequencing.</title>
        <authorList>
            <person name="Fukushima K."/>
            <person name="Hasebe M."/>
            <person name="Fang X."/>
        </authorList>
    </citation>
    <scope>NUCLEOTIDE SEQUENCE [LARGE SCALE GENOMIC DNA]</scope>
    <source>
        <strain evidence="2">cv. St1</strain>
    </source>
</reference>
<evidence type="ECO:0000313" key="2">
    <source>
        <dbReference type="Proteomes" id="UP000187406"/>
    </source>
</evidence>
<name>A0A1Q3DD05_CEPFO</name>
<organism evidence="1 2">
    <name type="scientific">Cephalotus follicularis</name>
    <name type="common">Albany pitcher plant</name>
    <dbReference type="NCBI Taxonomy" id="3775"/>
    <lineage>
        <taxon>Eukaryota</taxon>
        <taxon>Viridiplantae</taxon>
        <taxon>Streptophyta</taxon>
        <taxon>Embryophyta</taxon>
        <taxon>Tracheophyta</taxon>
        <taxon>Spermatophyta</taxon>
        <taxon>Magnoliopsida</taxon>
        <taxon>eudicotyledons</taxon>
        <taxon>Gunneridae</taxon>
        <taxon>Pentapetalae</taxon>
        <taxon>rosids</taxon>
        <taxon>fabids</taxon>
        <taxon>Oxalidales</taxon>
        <taxon>Cephalotaceae</taxon>
        <taxon>Cephalotus</taxon>
    </lineage>
</organism>
<keyword evidence="2" id="KW-1185">Reference proteome</keyword>
<dbReference type="PANTHER" id="PTHR34676:SF8">
    <property type="entry name" value="TRANSMEMBRANE PROTEIN"/>
    <property type="match status" value="1"/>
</dbReference>
<dbReference type="Pfam" id="PF14223">
    <property type="entry name" value="Retrotran_gag_2"/>
    <property type="match status" value="1"/>
</dbReference>
<accession>A0A1Q3DD05</accession>
<dbReference type="Proteomes" id="UP000187406">
    <property type="component" value="Unassembled WGS sequence"/>
</dbReference>
<gene>
    <name evidence="1" type="ORF">CFOL_v3_33835</name>
</gene>
<evidence type="ECO:0000313" key="1">
    <source>
        <dbReference type="EMBL" id="GAV90426.1"/>
    </source>
</evidence>
<dbReference type="OrthoDB" id="785014at2759"/>
<dbReference type="AlphaFoldDB" id="A0A1Q3DD05"/>
<sequence>MIIFIQSLDYNLWDLIVDGPYLPTIGNENGEIIAKPRSSYNDEDRKRVQMNAKAKHIIICAINSSDFNRVSSCISAKEMWDRLDVTYEGTDQVKEAKISVTPRISTHVQWTSICGDIRK</sequence>
<dbReference type="PANTHER" id="PTHR34676">
    <property type="entry name" value="DUF4219 DOMAIN-CONTAINING PROTEIN-RELATED"/>
    <property type="match status" value="1"/>
</dbReference>
<proteinExistence type="predicted"/>
<dbReference type="EMBL" id="BDDD01006243">
    <property type="protein sequence ID" value="GAV90426.1"/>
    <property type="molecule type" value="Genomic_DNA"/>
</dbReference>
<comment type="caution">
    <text evidence="1">The sequence shown here is derived from an EMBL/GenBank/DDBJ whole genome shotgun (WGS) entry which is preliminary data.</text>
</comment>
<protein>
    <recommendedName>
        <fullName evidence="3">UBN2 domain-containing protein</fullName>
    </recommendedName>
</protein>
<evidence type="ECO:0008006" key="3">
    <source>
        <dbReference type="Google" id="ProtNLM"/>
    </source>
</evidence>